<dbReference type="PROSITE" id="PS00893">
    <property type="entry name" value="NUDIX_BOX"/>
    <property type="match status" value="1"/>
</dbReference>
<dbReference type="Pfam" id="PF00293">
    <property type="entry name" value="NUDIX"/>
    <property type="match status" value="1"/>
</dbReference>
<keyword evidence="2 3" id="KW-0378">Hydrolase</keyword>
<protein>
    <submittedName>
        <fullName evidence="5">NUDIX hydrolase</fullName>
    </submittedName>
</protein>
<dbReference type="InterPro" id="IPR015797">
    <property type="entry name" value="NUDIX_hydrolase-like_dom_sf"/>
</dbReference>
<dbReference type="PROSITE" id="PS51462">
    <property type="entry name" value="NUDIX"/>
    <property type="match status" value="1"/>
</dbReference>
<dbReference type="GO" id="GO:0016787">
    <property type="term" value="F:hydrolase activity"/>
    <property type="evidence" value="ECO:0007669"/>
    <property type="project" value="UniProtKB-KW"/>
</dbReference>
<evidence type="ECO:0000256" key="1">
    <source>
        <dbReference type="ARBA" id="ARBA00001946"/>
    </source>
</evidence>
<dbReference type="Proteomes" id="UP000019246">
    <property type="component" value="Unassembled WGS sequence"/>
</dbReference>
<dbReference type="CDD" id="cd04677">
    <property type="entry name" value="NUDIX_Hydrolase"/>
    <property type="match status" value="1"/>
</dbReference>
<evidence type="ECO:0000256" key="3">
    <source>
        <dbReference type="RuleBase" id="RU003476"/>
    </source>
</evidence>
<evidence type="ECO:0000256" key="2">
    <source>
        <dbReference type="ARBA" id="ARBA00022801"/>
    </source>
</evidence>
<dbReference type="PANTHER" id="PTHR43046:SF2">
    <property type="entry name" value="8-OXO-DGTP DIPHOSPHATASE-RELATED"/>
    <property type="match status" value="1"/>
</dbReference>
<evidence type="ECO:0000313" key="5">
    <source>
        <dbReference type="EMBL" id="EUJ17430.1"/>
    </source>
</evidence>
<proteinExistence type="inferred from homology"/>
<evidence type="ECO:0000259" key="4">
    <source>
        <dbReference type="PROSITE" id="PS51462"/>
    </source>
</evidence>
<sequence>MDYIREIRKKVGNEKIILNFVGGCIKNSVGEILLQKRKDRNVWGFPGGAIELGESIEEALVREILEETGLQTKMKSLIGIYSKYEDSYPNGDKIQPISYFFELEHLDGKLSTQDEETLDLKYFKENKMPLLVNKQHEDFFYRFKKIMMVKYLLDRNLNALKFLLINSSSLISI</sequence>
<dbReference type="PRINTS" id="PR00502">
    <property type="entry name" value="NUDIXFAMILY"/>
</dbReference>
<comment type="caution">
    <text evidence="5">The sequence shown here is derived from an EMBL/GenBank/DDBJ whole genome shotgun (WGS) entry which is preliminary data.</text>
</comment>
<dbReference type="InterPro" id="IPR020084">
    <property type="entry name" value="NUDIX_hydrolase_CS"/>
</dbReference>
<feature type="domain" description="Nudix hydrolase" evidence="4">
    <location>
        <begin position="15"/>
        <end position="145"/>
    </location>
</feature>
<dbReference type="InterPro" id="IPR020476">
    <property type="entry name" value="Nudix_hydrolase"/>
</dbReference>
<accession>W7AW07</accession>
<dbReference type="PANTHER" id="PTHR43046">
    <property type="entry name" value="GDP-MANNOSE MANNOSYL HYDROLASE"/>
    <property type="match status" value="1"/>
</dbReference>
<organism evidence="5 6">
    <name type="scientific">Listeria aquatica FSL S10-1188</name>
    <dbReference type="NCBI Taxonomy" id="1265818"/>
    <lineage>
        <taxon>Bacteria</taxon>
        <taxon>Bacillati</taxon>
        <taxon>Bacillota</taxon>
        <taxon>Bacilli</taxon>
        <taxon>Bacillales</taxon>
        <taxon>Listeriaceae</taxon>
        <taxon>Listeria</taxon>
    </lineage>
</organism>
<dbReference type="InterPro" id="IPR000086">
    <property type="entry name" value="NUDIX_hydrolase_dom"/>
</dbReference>
<dbReference type="OrthoDB" id="9810648at2"/>
<keyword evidence="6" id="KW-1185">Reference proteome</keyword>
<dbReference type="EMBL" id="AOCG01000013">
    <property type="protein sequence ID" value="EUJ17430.1"/>
    <property type="molecule type" value="Genomic_DNA"/>
</dbReference>
<dbReference type="Gene3D" id="3.90.79.10">
    <property type="entry name" value="Nucleoside Triphosphate Pyrophosphohydrolase"/>
    <property type="match status" value="1"/>
</dbReference>
<gene>
    <name evidence="5" type="ORF">MAQA_13116</name>
</gene>
<name>W7AW07_9LIST</name>
<dbReference type="AlphaFoldDB" id="W7AW07"/>
<comment type="cofactor">
    <cofactor evidence="1">
        <name>Mg(2+)</name>
        <dbReference type="ChEBI" id="CHEBI:18420"/>
    </cofactor>
</comment>
<dbReference type="RefSeq" id="WP_077913612.1">
    <property type="nucleotide sequence ID" value="NZ_AOCG01000013.1"/>
</dbReference>
<reference evidence="5 6" key="1">
    <citation type="journal article" date="2014" name="Int. J. Syst. Evol. Microbiol.">
        <title>Listeria floridensis sp. nov., Listeria aquatica sp. nov., Listeria cornellensis sp. nov., Listeria riparia sp. nov. and Listeria grandensis sp. nov., from agricultural and natural environments.</title>
        <authorList>
            <person name="den Bakker H.C."/>
            <person name="Warchocki S."/>
            <person name="Wright E.M."/>
            <person name="Allred A.F."/>
            <person name="Ahlstrom C."/>
            <person name="Manuel C.S."/>
            <person name="Stasiewicz M.J."/>
            <person name="Burrell A."/>
            <person name="Roof S."/>
            <person name="Strawn L."/>
            <person name="Fortes E.D."/>
            <person name="Nightingale K.K."/>
            <person name="Kephart D."/>
            <person name="Wiedmann M."/>
        </authorList>
    </citation>
    <scope>NUCLEOTIDE SEQUENCE [LARGE SCALE GENOMIC DNA]</scope>
    <source>
        <strain evidence="5 6">FSL S10-1188</strain>
    </source>
</reference>
<evidence type="ECO:0000313" key="6">
    <source>
        <dbReference type="Proteomes" id="UP000019246"/>
    </source>
</evidence>
<dbReference type="SUPFAM" id="SSF55811">
    <property type="entry name" value="Nudix"/>
    <property type="match status" value="1"/>
</dbReference>
<dbReference type="STRING" id="1265818.MAQA_13116"/>
<comment type="similarity">
    <text evidence="3">Belongs to the Nudix hydrolase family.</text>
</comment>
<dbReference type="PATRIC" id="fig|1265818.5.peg.2642"/>